<evidence type="ECO:0000313" key="4">
    <source>
        <dbReference type="EMBL" id="CEL23731.1"/>
    </source>
</evidence>
<evidence type="ECO:0000313" key="5">
    <source>
        <dbReference type="EMBL" id="MBF4474884.1"/>
    </source>
</evidence>
<reference evidence="3" key="2">
    <citation type="submission" date="2014-08" db="EMBL/GenBank/DDBJ databases">
        <authorList>
            <person name="Wibberg D."/>
        </authorList>
    </citation>
    <scope>NUCLEOTIDE SEQUENCE</scope>
</reference>
<reference evidence="5" key="4">
    <citation type="submission" date="2020-10" db="EMBL/GenBank/DDBJ databases">
        <title>Dehalococcoides mccartyi of a TCE/Cr reducing biochatode.</title>
        <authorList>
            <person name="Matturro B."/>
        </authorList>
    </citation>
    <scope>NUCLEOTIDE SEQUENCE</scope>
    <source>
        <strain evidence="5">Bin2</strain>
    </source>
</reference>
<dbReference type="EMBL" id="LN515531">
    <property type="protein sequence ID" value="CEA13767.1"/>
    <property type="molecule type" value="Genomic_DNA"/>
</dbReference>
<feature type="transmembrane region" description="Helical" evidence="1">
    <location>
        <begin position="39"/>
        <end position="58"/>
    </location>
</feature>
<evidence type="ECO:0000313" key="6">
    <source>
        <dbReference type="Proteomes" id="UP000062768"/>
    </source>
</evidence>
<name>A0A090I909_METFO</name>
<dbReference type="EMBL" id="CP006933">
    <property type="protein sequence ID" value="AIS30942.1"/>
    <property type="molecule type" value="Genomic_DNA"/>
</dbReference>
<dbReference type="Proteomes" id="UP000606900">
    <property type="component" value="Unassembled WGS sequence"/>
</dbReference>
<dbReference type="KEGG" id="mfi:DSM1535_1434"/>
<keyword evidence="1" id="KW-1133">Transmembrane helix</keyword>
<evidence type="ECO:0000313" key="3">
    <source>
        <dbReference type="EMBL" id="CEA13767.1"/>
    </source>
</evidence>
<sequence length="60" mass="6813">MNYKEIRNFLVALVVFLVIVLTFRLIADLMGETSPTGPIKIFSWIAGSLVALEVWEMISR</sequence>
<organism evidence="3">
    <name type="scientific">Methanobacterium formicicum</name>
    <dbReference type="NCBI Taxonomy" id="2162"/>
    <lineage>
        <taxon>Archaea</taxon>
        <taxon>Methanobacteriati</taxon>
        <taxon>Methanobacteriota</taxon>
        <taxon>Methanomada group</taxon>
        <taxon>Methanobacteria</taxon>
        <taxon>Methanobacteriales</taxon>
        <taxon>Methanobacteriaceae</taxon>
        <taxon>Methanobacterium</taxon>
    </lineage>
</organism>
<dbReference type="EMBL" id="JADIIL010000019">
    <property type="protein sequence ID" value="MBF4474884.1"/>
    <property type="molecule type" value="Genomic_DNA"/>
</dbReference>
<dbReference type="PATRIC" id="fig|2162.10.peg.76"/>
<evidence type="ECO:0000313" key="2">
    <source>
        <dbReference type="EMBL" id="AIS30942.1"/>
    </source>
</evidence>
<accession>A0A090I909</accession>
<dbReference type="OrthoDB" id="70451at2157"/>
<dbReference type="Proteomes" id="UP000062768">
    <property type="component" value="Chromosome I"/>
</dbReference>
<evidence type="ECO:0000256" key="1">
    <source>
        <dbReference type="SAM" id="Phobius"/>
    </source>
</evidence>
<dbReference type="STRING" id="2162.BRM9_0111"/>
<protein>
    <submittedName>
        <fullName evidence="3">Uncharacterized protein</fullName>
    </submittedName>
</protein>
<dbReference type="RefSeq" id="WP_048072941.1">
    <property type="nucleotide sequence ID" value="NZ_CALCVY010000146.1"/>
</dbReference>
<dbReference type="GeneID" id="26738345"/>
<dbReference type="KEGG" id="mfc:BRM9_0111"/>
<dbReference type="AlphaFoldDB" id="A0A090I909"/>
<dbReference type="Proteomes" id="UP000029661">
    <property type="component" value="Chromosome"/>
</dbReference>
<proteinExistence type="predicted"/>
<feature type="transmembrane region" description="Helical" evidence="1">
    <location>
        <begin position="9"/>
        <end position="27"/>
    </location>
</feature>
<reference evidence="4" key="3">
    <citation type="submission" date="2014-09" db="EMBL/GenBank/DDBJ databases">
        <authorList>
            <person name="Bishop-Lilly K.A."/>
            <person name="Broomall S.M."/>
            <person name="Chain P.S."/>
            <person name="Chertkov O."/>
            <person name="Coyne S.R."/>
            <person name="Daligault H.E."/>
            <person name="Davenport K.W."/>
            <person name="Erkkila T."/>
            <person name="Frey K.G."/>
            <person name="Gibbons H.S."/>
            <person name="Gu W."/>
            <person name="Jaissle J."/>
            <person name="Johnson S.L."/>
            <person name="Koroleva G.I."/>
            <person name="Ladner J.T."/>
            <person name="Lo C.-C."/>
            <person name="Minogue T.D."/>
            <person name="Munk C."/>
            <person name="Palacios G.F."/>
            <person name="Redden C.L."/>
            <person name="Rosenzweig C.N."/>
            <person name="Scholz M.B."/>
            <person name="Teshima H."/>
            <person name="Xu Y."/>
        </authorList>
    </citation>
    <scope>NUCLEOTIDE SEQUENCE</scope>
    <source>
        <strain evidence="4">Mb9</strain>
    </source>
</reference>
<dbReference type="EMBL" id="LN734822">
    <property type="protein sequence ID" value="CEL23731.1"/>
    <property type="molecule type" value="Genomic_DNA"/>
</dbReference>
<gene>
    <name evidence="2" type="ORF">BRM9_0111</name>
    <name evidence="3" type="ORF">DSM1535_1434</name>
    <name evidence="5" type="ORF">ISP06_05355</name>
    <name evidence="4" type="ORF">MB9_0075</name>
</gene>
<keyword evidence="1" id="KW-0472">Membrane</keyword>
<keyword evidence="6" id="KW-1185">Reference proteome</keyword>
<reference evidence="2" key="1">
    <citation type="submission" date="2013-12" db="EMBL/GenBank/DDBJ databases">
        <title>The complete genome sequence of Methanobacterium sp. BRM9.</title>
        <authorList>
            <consortium name="Pastoral Greenhouse Gas Research Consortium"/>
            <person name="Kelly W.J."/>
            <person name="Leahy S.C."/>
            <person name="Perry R."/>
            <person name="Li D."/>
            <person name="Altermann E."/>
            <person name="Lambie S.C."/>
            <person name="Attwood G.T."/>
        </authorList>
    </citation>
    <scope>NUCLEOTIDE SEQUENCE [LARGE SCALE GENOMIC DNA]</scope>
    <source>
        <strain evidence="2">BRM9</strain>
    </source>
</reference>
<keyword evidence="1" id="KW-0812">Transmembrane</keyword>